<reference evidence="2" key="1">
    <citation type="submission" date="2022-11" db="UniProtKB">
        <authorList>
            <consortium name="WormBaseParasite"/>
        </authorList>
    </citation>
    <scope>IDENTIFICATION</scope>
</reference>
<protein>
    <submittedName>
        <fullName evidence="2">Uncharacterized protein</fullName>
    </submittedName>
</protein>
<dbReference type="Proteomes" id="UP000887579">
    <property type="component" value="Unplaced"/>
</dbReference>
<accession>A0AC34GMY2</accession>
<evidence type="ECO:0000313" key="1">
    <source>
        <dbReference type="Proteomes" id="UP000887579"/>
    </source>
</evidence>
<organism evidence="1 2">
    <name type="scientific">Panagrolaimus sp. ES5</name>
    <dbReference type="NCBI Taxonomy" id="591445"/>
    <lineage>
        <taxon>Eukaryota</taxon>
        <taxon>Metazoa</taxon>
        <taxon>Ecdysozoa</taxon>
        <taxon>Nematoda</taxon>
        <taxon>Chromadorea</taxon>
        <taxon>Rhabditida</taxon>
        <taxon>Tylenchina</taxon>
        <taxon>Panagrolaimomorpha</taxon>
        <taxon>Panagrolaimoidea</taxon>
        <taxon>Panagrolaimidae</taxon>
        <taxon>Panagrolaimus</taxon>
    </lineage>
</organism>
<evidence type="ECO:0000313" key="2">
    <source>
        <dbReference type="WBParaSite" id="ES5_v2.g30932.t1"/>
    </source>
</evidence>
<proteinExistence type="predicted"/>
<sequence length="75" mass="8434">MTKQAKVKSIEPHMIAVKDLNLNELRQLQLGHVQDVIDAKKDQKIIKITGEGDESDELKPFPALADALKHISKYV</sequence>
<dbReference type="WBParaSite" id="ES5_v2.g30932.t1">
    <property type="protein sequence ID" value="ES5_v2.g30932.t1"/>
    <property type="gene ID" value="ES5_v2.g30932"/>
</dbReference>
<name>A0AC34GMY2_9BILA</name>